<dbReference type="PROSITE" id="PS50305">
    <property type="entry name" value="SIRTUIN"/>
    <property type="match status" value="1"/>
</dbReference>
<feature type="domain" description="Deacetylase sirtuin-type" evidence="4">
    <location>
        <begin position="1"/>
        <end position="284"/>
    </location>
</feature>
<dbReference type="AlphaFoldDB" id="A0A5C8F9Y1"/>
<comment type="caution">
    <text evidence="5">The sequence shown here is derived from an EMBL/GenBank/DDBJ whole genome shotgun (WGS) entry which is preliminary data.</text>
</comment>
<dbReference type="OrthoDB" id="394960at2"/>
<protein>
    <submittedName>
        <fullName evidence="5">Sir2 silent information regulator family NAD-dependent deacetylase</fullName>
    </submittedName>
</protein>
<feature type="binding site" evidence="2">
    <location>
        <position position="145"/>
    </location>
    <ligand>
        <name>Zn(2+)</name>
        <dbReference type="ChEBI" id="CHEBI:29105"/>
    </ligand>
</feature>
<feature type="binding site" evidence="2">
    <location>
        <position position="141"/>
    </location>
    <ligand>
        <name>Zn(2+)</name>
        <dbReference type="ChEBI" id="CHEBI:29105"/>
    </ligand>
</feature>
<keyword evidence="2" id="KW-0862">Zinc</keyword>
<keyword evidence="3" id="KW-0812">Transmembrane</keyword>
<keyword evidence="2" id="KW-0479">Metal-binding</keyword>
<dbReference type="InterPro" id="IPR026590">
    <property type="entry name" value="Ssirtuin_cat_dom"/>
</dbReference>
<sequence length="284" mass="33152">MNEKLNYIKLAEKLKLAIEKSDYILIGAGAGLSLSAGFLYSGKRFDDNFIEYKDKYGLTDMYSAGFYNYPTLEDFLGFFSLFVYINRYDIPADKTHLNLLDIVKNKNYFVITTNVDGRFEAANFDKNKLFKVQGDFSLFQCSIPCKQETFYNEKYIREMLKHRKDLKIPSNLIPKCPYCGANISMNLRSDDTFVQDENWYKSKDKYKTFLNESKNKNILFLELCVGFNTPAIIKYSFWRMALKNKNSIYASINLKNVFSIPDLKDRSICIDDDISKVLKYIKNK</sequence>
<dbReference type="Gene3D" id="3.40.50.1220">
    <property type="entry name" value="TPP-binding domain"/>
    <property type="match status" value="1"/>
</dbReference>
<evidence type="ECO:0000313" key="6">
    <source>
        <dbReference type="Proteomes" id="UP000323176"/>
    </source>
</evidence>
<keyword evidence="3" id="KW-1133">Transmembrane helix</keyword>
<dbReference type="SUPFAM" id="SSF52467">
    <property type="entry name" value="DHS-like NAD/FAD-binding domain"/>
    <property type="match status" value="1"/>
</dbReference>
<evidence type="ECO:0000256" key="3">
    <source>
        <dbReference type="SAM" id="Phobius"/>
    </source>
</evidence>
<organism evidence="5 6">
    <name type="scientific">Brachyspira pilosicoli</name>
    <name type="common">Serpulina pilosicoli</name>
    <dbReference type="NCBI Taxonomy" id="52584"/>
    <lineage>
        <taxon>Bacteria</taxon>
        <taxon>Pseudomonadati</taxon>
        <taxon>Spirochaetota</taxon>
        <taxon>Spirochaetia</taxon>
        <taxon>Brachyspirales</taxon>
        <taxon>Brachyspiraceae</taxon>
        <taxon>Brachyspira</taxon>
    </lineage>
</organism>
<feature type="binding site" evidence="2">
    <location>
        <position position="176"/>
    </location>
    <ligand>
        <name>Zn(2+)</name>
        <dbReference type="ChEBI" id="CHEBI:29105"/>
    </ligand>
</feature>
<dbReference type="InterPro" id="IPR029035">
    <property type="entry name" value="DHS-like_NAD/FAD-binding_dom"/>
</dbReference>
<accession>A0A5C8F9Y1</accession>
<reference evidence="5 6" key="1">
    <citation type="journal article" date="1992" name="Lakartidningen">
        <title>[Penicillin V and not amoxicillin is the first choice preparation in acute otitis].</title>
        <authorList>
            <person name="Kamme C."/>
            <person name="Lundgren K."/>
            <person name="Prellner K."/>
        </authorList>
    </citation>
    <scope>NUCLEOTIDE SEQUENCE [LARGE SCALE GENOMIC DNA]</scope>
    <source>
        <strain evidence="5 6">PC5538III-hc</strain>
    </source>
</reference>
<proteinExistence type="predicted"/>
<evidence type="ECO:0000256" key="1">
    <source>
        <dbReference type="ARBA" id="ARBA00023027"/>
    </source>
</evidence>
<evidence type="ECO:0000256" key="2">
    <source>
        <dbReference type="PROSITE-ProRule" id="PRU00236"/>
    </source>
</evidence>
<gene>
    <name evidence="5" type="ORF">EPJ72_01755</name>
</gene>
<comment type="caution">
    <text evidence="2">Lacks conserved residue(s) required for the propagation of feature annotation.</text>
</comment>
<keyword evidence="3" id="KW-0472">Membrane</keyword>
<dbReference type="Proteomes" id="UP000323176">
    <property type="component" value="Unassembled WGS sequence"/>
</dbReference>
<keyword evidence="1" id="KW-0520">NAD</keyword>
<evidence type="ECO:0000313" key="5">
    <source>
        <dbReference type="EMBL" id="TXJ46518.1"/>
    </source>
</evidence>
<name>A0A5C8F9Y1_BRAPL</name>
<evidence type="ECO:0000259" key="4">
    <source>
        <dbReference type="PROSITE" id="PS50305"/>
    </source>
</evidence>
<feature type="binding site" evidence="2">
    <location>
        <position position="179"/>
    </location>
    <ligand>
        <name>Zn(2+)</name>
        <dbReference type="ChEBI" id="CHEBI:29105"/>
    </ligand>
</feature>
<dbReference type="EMBL" id="SAXY01000012">
    <property type="protein sequence ID" value="TXJ46518.1"/>
    <property type="molecule type" value="Genomic_DNA"/>
</dbReference>
<dbReference type="GO" id="GO:0046872">
    <property type="term" value="F:metal ion binding"/>
    <property type="evidence" value="ECO:0007669"/>
    <property type="project" value="UniProtKB-KW"/>
</dbReference>
<feature type="transmembrane region" description="Helical" evidence="3">
    <location>
        <begin position="21"/>
        <end position="40"/>
    </location>
</feature>